<evidence type="ECO:0000313" key="3">
    <source>
        <dbReference type="Proteomes" id="UP000253597"/>
    </source>
</evidence>
<dbReference type="EMBL" id="QNGD03000017">
    <property type="protein sequence ID" value="RWQ70595.1"/>
    <property type="molecule type" value="Genomic_DNA"/>
</dbReference>
<feature type="region of interest" description="Disordered" evidence="1">
    <location>
        <begin position="1"/>
        <end position="32"/>
    </location>
</feature>
<dbReference type="Proteomes" id="UP000253597">
    <property type="component" value="Unassembled WGS sequence"/>
</dbReference>
<gene>
    <name evidence="2" type="ORF">DR116_0026725</name>
</gene>
<sequence>MGGVIYGRQKNKKTEQLQSFTRENEGKEMTTNTGVKISSNENSLTASDRFRTIRHSAGNAKWTV</sequence>
<organism evidence="2 3">
    <name type="scientific">Bacillus cereus</name>
    <dbReference type="NCBI Taxonomy" id="1396"/>
    <lineage>
        <taxon>Bacteria</taxon>
        <taxon>Bacillati</taxon>
        <taxon>Bacillota</taxon>
        <taxon>Bacilli</taxon>
        <taxon>Bacillales</taxon>
        <taxon>Bacillaceae</taxon>
        <taxon>Bacillus</taxon>
        <taxon>Bacillus cereus group</taxon>
    </lineage>
</organism>
<name>A0A9X8NTF5_BACCE</name>
<evidence type="ECO:0000313" key="2">
    <source>
        <dbReference type="EMBL" id="RWQ70595.1"/>
    </source>
</evidence>
<reference evidence="2 3" key="1">
    <citation type="submission" date="2019-01" db="EMBL/GenBank/DDBJ databases">
        <title>Draft genome sequence of heavy metal resistant Bacillus cereus NWUAB01.</title>
        <authorList>
            <person name="Babalola O."/>
            <person name="Aremu B.R."/>
            <person name="Ayangbenro A.S."/>
        </authorList>
    </citation>
    <scope>NUCLEOTIDE SEQUENCE [LARGE SCALE GENOMIC DNA]</scope>
    <source>
        <strain evidence="2 3">NWUAB01</strain>
    </source>
</reference>
<comment type="caution">
    <text evidence="2">The sequence shown here is derived from an EMBL/GenBank/DDBJ whole genome shotgun (WGS) entry which is preliminary data.</text>
</comment>
<proteinExistence type="predicted"/>
<accession>A0A9X8NTF5</accession>
<protein>
    <submittedName>
        <fullName evidence="2">Catalase</fullName>
    </submittedName>
</protein>
<evidence type="ECO:0000256" key="1">
    <source>
        <dbReference type="SAM" id="MobiDB-lite"/>
    </source>
</evidence>
<dbReference type="Gene3D" id="4.10.91.20">
    <property type="match status" value="1"/>
</dbReference>
<dbReference type="AlphaFoldDB" id="A0A9X8NTF5"/>